<comment type="caution">
    <text evidence="2">The sequence shown here is derived from an EMBL/GenBank/DDBJ whole genome shotgun (WGS) entry which is preliminary data.</text>
</comment>
<dbReference type="InterPro" id="IPR018202">
    <property type="entry name" value="Ser_caboxypep_ser_AS"/>
</dbReference>
<dbReference type="Gene3D" id="3.40.50.1820">
    <property type="entry name" value="alpha/beta hydrolase"/>
    <property type="match status" value="1"/>
</dbReference>
<dbReference type="RefSeq" id="WP_377377029.1">
    <property type="nucleotide sequence ID" value="NZ_JBHSSW010000005.1"/>
</dbReference>
<keyword evidence="3" id="KW-1185">Reference proteome</keyword>
<organism evidence="2 3">
    <name type="scientific">Ponticaulis profundi</name>
    <dbReference type="NCBI Taxonomy" id="2665222"/>
    <lineage>
        <taxon>Bacteria</taxon>
        <taxon>Pseudomonadati</taxon>
        <taxon>Pseudomonadota</taxon>
        <taxon>Alphaproteobacteria</taxon>
        <taxon>Hyphomonadales</taxon>
        <taxon>Hyphomonadaceae</taxon>
        <taxon>Ponticaulis</taxon>
    </lineage>
</organism>
<reference evidence="3" key="1">
    <citation type="journal article" date="2019" name="Int. J. Syst. Evol. Microbiol.">
        <title>The Global Catalogue of Microorganisms (GCM) 10K type strain sequencing project: providing services to taxonomists for standard genome sequencing and annotation.</title>
        <authorList>
            <consortium name="The Broad Institute Genomics Platform"/>
            <consortium name="The Broad Institute Genome Sequencing Center for Infectious Disease"/>
            <person name="Wu L."/>
            <person name="Ma J."/>
        </authorList>
    </citation>
    <scope>NUCLEOTIDE SEQUENCE [LARGE SCALE GENOMIC DNA]</scope>
    <source>
        <strain evidence="3">CGMCC-1.15741</strain>
    </source>
</reference>
<name>A0ABW1S8H3_9PROT</name>
<dbReference type="PROSITE" id="PS00131">
    <property type="entry name" value="CARBOXYPEPT_SER_SER"/>
    <property type="match status" value="1"/>
</dbReference>
<feature type="signal peptide" evidence="1">
    <location>
        <begin position="1"/>
        <end position="29"/>
    </location>
</feature>
<evidence type="ECO:0000313" key="3">
    <source>
        <dbReference type="Proteomes" id="UP001596303"/>
    </source>
</evidence>
<dbReference type="Pfam" id="PF00450">
    <property type="entry name" value="Peptidase_S10"/>
    <property type="match status" value="1"/>
</dbReference>
<evidence type="ECO:0000256" key="1">
    <source>
        <dbReference type="SAM" id="SignalP"/>
    </source>
</evidence>
<dbReference type="InterPro" id="IPR001563">
    <property type="entry name" value="Peptidase_S10"/>
</dbReference>
<proteinExistence type="predicted"/>
<dbReference type="EMBL" id="JBHSSW010000005">
    <property type="protein sequence ID" value="MFC6197724.1"/>
    <property type="molecule type" value="Genomic_DNA"/>
</dbReference>
<protein>
    <recommendedName>
        <fullName evidence="4">Peptidase S10</fullName>
    </recommendedName>
</protein>
<dbReference type="InterPro" id="IPR029058">
    <property type="entry name" value="AB_hydrolase_fold"/>
</dbReference>
<gene>
    <name evidence="2" type="ORF">ACFQDM_06515</name>
</gene>
<dbReference type="Proteomes" id="UP001596303">
    <property type="component" value="Unassembled WGS sequence"/>
</dbReference>
<feature type="chain" id="PRO_5046478777" description="Peptidase S10" evidence="1">
    <location>
        <begin position="30"/>
        <end position="472"/>
    </location>
</feature>
<sequence>MIRRFDKQSVLAAISTAAVLLTNPLSGWADDIPPMASQCRDAQINDQTISYCSETGEVPLYLEDGSLGGTLFSAAFIGDEPARPVTFVWNGGPGGATWPLREQLAPTTFVAAETDTGFQFVDNDDSLLDATDLVFMDAPGTGYSRVFSDAAKETFWNVSGDADVFADFITDWLERHGREGSPVYLLGESYGGTRAVEVAARLMDEPADSVQLAGLLLISPSIAGEIEGVEMPPRSAVLLPSEAASAHWHDKGDHTDLSLDALIAQAEAFVADDLTALPEPDALNYAQIADTMSGYIGIDETVLKAAELDLEATEFRRALLDAEGLVLTTYDGRATYPRPAPGESRSVIQQRDGYDLHEAIVSSLTDDLGYATSASYNRDPVEINNFWWANGRSEVNALSTLKRLTADGELRVSVLAGYYDFAVPYLLQKLQIEALNAPAPSVSFEVYPAGHAVFEDHALKSVTLGAARDFLR</sequence>
<keyword evidence="1" id="KW-0732">Signal</keyword>
<accession>A0ABW1S8H3</accession>
<evidence type="ECO:0008006" key="4">
    <source>
        <dbReference type="Google" id="ProtNLM"/>
    </source>
</evidence>
<dbReference type="SUPFAM" id="SSF53474">
    <property type="entry name" value="alpha/beta-Hydrolases"/>
    <property type="match status" value="1"/>
</dbReference>
<evidence type="ECO:0000313" key="2">
    <source>
        <dbReference type="EMBL" id="MFC6197724.1"/>
    </source>
</evidence>